<organism evidence="2 3">
    <name type="scientific">Morchella conica CCBAS932</name>
    <dbReference type="NCBI Taxonomy" id="1392247"/>
    <lineage>
        <taxon>Eukaryota</taxon>
        <taxon>Fungi</taxon>
        <taxon>Dikarya</taxon>
        <taxon>Ascomycota</taxon>
        <taxon>Pezizomycotina</taxon>
        <taxon>Pezizomycetes</taxon>
        <taxon>Pezizales</taxon>
        <taxon>Morchellaceae</taxon>
        <taxon>Morchella</taxon>
    </lineage>
</organism>
<dbReference type="PANTHER" id="PTHR38049:SF1">
    <property type="entry name" value="PROTEIN KINASE DOMAIN-CONTAINING PROTEIN"/>
    <property type="match status" value="1"/>
</dbReference>
<dbReference type="InParanoid" id="A0A3N4KKB0"/>
<keyword evidence="1" id="KW-0732">Signal</keyword>
<protein>
    <submittedName>
        <fullName evidence="2">Uncharacterized protein</fullName>
    </submittedName>
</protein>
<accession>A0A3N4KKB0</accession>
<sequence>MASMIGLLAVMAIPVTTSVAQGIKGDREEKAKAKLPPYFTLFSECKTSPLHSHKQLVLRDNNCYLNTTSSPTAGHPFGGYIRLFINSETPALVTSTSFDPPALGWLYVDKETRRVKYGNRAEAGEGLFGPWTYDAFGLNMEDWYGFVAVEEDGEWAMYAEVKGQEGKIEGVNVRLVQEPIEELIPTKK</sequence>
<dbReference type="AlphaFoldDB" id="A0A3N4KKB0"/>
<dbReference type="Proteomes" id="UP000277580">
    <property type="component" value="Unassembled WGS sequence"/>
</dbReference>
<evidence type="ECO:0000313" key="3">
    <source>
        <dbReference type="Proteomes" id="UP000277580"/>
    </source>
</evidence>
<keyword evidence="3" id="KW-1185">Reference proteome</keyword>
<evidence type="ECO:0000313" key="2">
    <source>
        <dbReference type="EMBL" id="RPB10960.1"/>
    </source>
</evidence>
<feature type="chain" id="PRO_5018266733" evidence="1">
    <location>
        <begin position="21"/>
        <end position="188"/>
    </location>
</feature>
<feature type="signal peptide" evidence="1">
    <location>
        <begin position="1"/>
        <end position="20"/>
    </location>
</feature>
<name>A0A3N4KKB0_9PEZI</name>
<gene>
    <name evidence="2" type="ORF">P167DRAFT_606891</name>
</gene>
<dbReference type="OrthoDB" id="3928002at2759"/>
<evidence type="ECO:0000256" key="1">
    <source>
        <dbReference type="SAM" id="SignalP"/>
    </source>
</evidence>
<dbReference type="EMBL" id="ML119139">
    <property type="protein sequence ID" value="RPB10960.1"/>
    <property type="molecule type" value="Genomic_DNA"/>
</dbReference>
<reference evidence="2 3" key="1">
    <citation type="journal article" date="2018" name="Nat. Ecol. Evol.">
        <title>Pezizomycetes genomes reveal the molecular basis of ectomycorrhizal truffle lifestyle.</title>
        <authorList>
            <person name="Murat C."/>
            <person name="Payen T."/>
            <person name="Noel B."/>
            <person name="Kuo A."/>
            <person name="Morin E."/>
            <person name="Chen J."/>
            <person name="Kohler A."/>
            <person name="Krizsan K."/>
            <person name="Balestrini R."/>
            <person name="Da Silva C."/>
            <person name="Montanini B."/>
            <person name="Hainaut M."/>
            <person name="Levati E."/>
            <person name="Barry K.W."/>
            <person name="Belfiori B."/>
            <person name="Cichocki N."/>
            <person name="Clum A."/>
            <person name="Dockter R.B."/>
            <person name="Fauchery L."/>
            <person name="Guy J."/>
            <person name="Iotti M."/>
            <person name="Le Tacon F."/>
            <person name="Lindquist E.A."/>
            <person name="Lipzen A."/>
            <person name="Malagnac F."/>
            <person name="Mello A."/>
            <person name="Molinier V."/>
            <person name="Miyauchi S."/>
            <person name="Poulain J."/>
            <person name="Riccioni C."/>
            <person name="Rubini A."/>
            <person name="Sitrit Y."/>
            <person name="Splivallo R."/>
            <person name="Traeger S."/>
            <person name="Wang M."/>
            <person name="Zifcakova L."/>
            <person name="Wipf D."/>
            <person name="Zambonelli A."/>
            <person name="Paolocci F."/>
            <person name="Nowrousian M."/>
            <person name="Ottonello S."/>
            <person name="Baldrian P."/>
            <person name="Spatafora J.W."/>
            <person name="Henrissat B."/>
            <person name="Nagy L.G."/>
            <person name="Aury J.M."/>
            <person name="Wincker P."/>
            <person name="Grigoriev I.V."/>
            <person name="Bonfante P."/>
            <person name="Martin F.M."/>
        </authorList>
    </citation>
    <scope>NUCLEOTIDE SEQUENCE [LARGE SCALE GENOMIC DNA]</scope>
    <source>
        <strain evidence="2 3">CCBAS932</strain>
    </source>
</reference>
<proteinExistence type="predicted"/>
<dbReference type="PANTHER" id="PTHR38049">
    <property type="entry name" value="RICIN B LECTIN DOMAIN-CONTAINING PROTEIN"/>
    <property type="match status" value="1"/>
</dbReference>